<gene>
    <name evidence="2" type="ORF">K490DRAFT_54931</name>
</gene>
<name>A0A6A5YES7_9PEZI</name>
<sequence>MVAPVAKGAIIAASILVAAGIALYENPVVREWIDQSRRKIAIALRDLGHEVNSSPPARTPSQRARNEEEQRRRRAEIIRRNRMELVRRARQEGVAVDLDVLERVGEEFEEKDEKPKRARAGTSTSFDDLVGGDGRLKESGVDEKAGAATTTTGREVEDSQKTLRQRGSGARGFMSGATFANPFDDDASSALFDRELIGPDSNDSDIDSNIDGEAPVPNPFIEPNETSTHAAEPGHPLVDLSETVIPSPAPLQTSTSSITDQDDAAASFHSFASSHTPSDFGFEVDDDDDDFNDAHSTGTLTPTEDGFSTADDIAVLSQHGDDNTDYHNTTENTTTTTSNLPAPYVLSPTSSHTADNDELARSETFSEGGFTDADFSEAGFSELGARTPSSWSEVGSDFGSGSEEGLQQQGGHH</sequence>
<evidence type="ECO:0000313" key="3">
    <source>
        <dbReference type="Proteomes" id="UP000799776"/>
    </source>
</evidence>
<feature type="compositionally biased region" description="Basic and acidic residues" evidence="1">
    <location>
        <begin position="106"/>
        <end position="115"/>
    </location>
</feature>
<keyword evidence="3" id="KW-1185">Reference proteome</keyword>
<proteinExistence type="predicted"/>
<feature type="compositionally biased region" description="Low complexity" evidence="1">
    <location>
        <begin position="326"/>
        <end position="337"/>
    </location>
</feature>
<evidence type="ECO:0000313" key="2">
    <source>
        <dbReference type="EMBL" id="KAF2089314.1"/>
    </source>
</evidence>
<dbReference type="AlphaFoldDB" id="A0A6A5YES7"/>
<feature type="region of interest" description="Disordered" evidence="1">
    <location>
        <begin position="106"/>
        <end position="413"/>
    </location>
</feature>
<feature type="compositionally biased region" description="Polar residues" evidence="1">
    <location>
        <begin position="250"/>
        <end position="259"/>
    </location>
</feature>
<feature type="region of interest" description="Disordered" evidence="1">
    <location>
        <begin position="50"/>
        <end position="72"/>
    </location>
</feature>
<feature type="compositionally biased region" description="Low complexity" evidence="1">
    <location>
        <begin position="399"/>
        <end position="413"/>
    </location>
</feature>
<dbReference type="EMBL" id="ML978714">
    <property type="protein sequence ID" value="KAF2089314.1"/>
    <property type="molecule type" value="Genomic_DNA"/>
</dbReference>
<organism evidence="2 3">
    <name type="scientific">Saccharata proteae CBS 121410</name>
    <dbReference type="NCBI Taxonomy" id="1314787"/>
    <lineage>
        <taxon>Eukaryota</taxon>
        <taxon>Fungi</taxon>
        <taxon>Dikarya</taxon>
        <taxon>Ascomycota</taxon>
        <taxon>Pezizomycotina</taxon>
        <taxon>Dothideomycetes</taxon>
        <taxon>Dothideomycetes incertae sedis</taxon>
        <taxon>Botryosphaeriales</taxon>
        <taxon>Saccharataceae</taxon>
        <taxon>Saccharata</taxon>
    </lineage>
</organism>
<dbReference type="Proteomes" id="UP000799776">
    <property type="component" value="Unassembled WGS sequence"/>
</dbReference>
<feature type="compositionally biased region" description="Polar residues" evidence="1">
    <location>
        <begin position="51"/>
        <end position="61"/>
    </location>
</feature>
<evidence type="ECO:0000256" key="1">
    <source>
        <dbReference type="SAM" id="MobiDB-lite"/>
    </source>
</evidence>
<protein>
    <submittedName>
        <fullName evidence="2">Uncharacterized protein</fullName>
    </submittedName>
</protein>
<feature type="compositionally biased region" description="Basic and acidic residues" evidence="1">
    <location>
        <begin position="134"/>
        <end position="145"/>
    </location>
</feature>
<feature type="compositionally biased region" description="Acidic residues" evidence="1">
    <location>
        <begin position="282"/>
        <end position="291"/>
    </location>
</feature>
<feature type="compositionally biased region" description="Low complexity" evidence="1">
    <location>
        <begin position="264"/>
        <end position="281"/>
    </location>
</feature>
<reference evidence="2" key="1">
    <citation type="journal article" date="2020" name="Stud. Mycol.">
        <title>101 Dothideomycetes genomes: a test case for predicting lifestyles and emergence of pathogens.</title>
        <authorList>
            <person name="Haridas S."/>
            <person name="Albert R."/>
            <person name="Binder M."/>
            <person name="Bloem J."/>
            <person name="Labutti K."/>
            <person name="Salamov A."/>
            <person name="Andreopoulos B."/>
            <person name="Baker S."/>
            <person name="Barry K."/>
            <person name="Bills G."/>
            <person name="Bluhm B."/>
            <person name="Cannon C."/>
            <person name="Castanera R."/>
            <person name="Culley D."/>
            <person name="Daum C."/>
            <person name="Ezra D."/>
            <person name="Gonzalez J."/>
            <person name="Henrissat B."/>
            <person name="Kuo A."/>
            <person name="Liang C."/>
            <person name="Lipzen A."/>
            <person name="Lutzoni F."/>
            <person name="Magnuson J."/>
            <person name="Mondo S."/>
            <person name="Nolan M."/>
            <person name="Ohm R."/>
            <person name="Pangilinan J."/>
            <person name="Park H.-J."/>
            <person name="Ramirez L."/>
            <person name="Alfaro M."/>
            <person name="Sun H."/>
            <person name="Tritt A."/>
            <person name="Yoshinaga Y."/>
            <person name="Zwiers L.-H."/>
            <person name="Turgeon B."/>
            <person name="Goodwin S."/>
            <person name="Spatafora J."/>
            <person name="Crous P."/>
            <person name="Grigoriev I."/>
        </authorList>
    </citation>
    <scope>NUCLEOTIDE SEQUENCE</scope>
    <source>
        <strain evidence="2">CBS 121410</strain>
    </source>
</reference>
<accession>A0A6A5YES7</accession>
<dbReference type="OrthoDB" id="3926760at2759"/>